<evidence type="ECO:0000313" key="1">
    <source>
        <dbReference type="EMBL" id="TYL36558.1"/>
    </source>
</evidence>
<dbReference type="Pfam" id="PF10025">
    <property type="entry name" value="DUF2267"/>
    <property type="match status" value="1"/>
</dbReference>
<evidence type="ECO:0000313" key="2">
    <source>
        <dbReference type="Proteomes" id="UP000766904"/>
    </source>
</evidence>
<sequence>MNYKEFIGQVQHRLEYAQFGQAVRATRAVLTTLGERLQEGEATDLASPLPMEIDRYLTTADHGQRFDYQEFLDRVADREGVDRPDANYHAQQLVALVAEIVPPGNIEKAHNGLPEDFDPLFELAEAAEE</sequence>
<proteinExistence type="predicted"/>
<gene>
    <name evidence="1" type="ORF">CV102_22245</name>
</gene>
<reference evidence="1" key="1">
    <citation type="submission" date="2017-11" db="EMBL/GenBank/DDBJ databases">
        <authorList>
            <person name="Kajale S.C."/>
            <person name="Sharma A."/>
        </authorList>
    </citation>
    <scope>NUCLEOTIDE SEQUENCE</scope>
    <source>
        <strain evidence="1">LS1_42</strain>
    </source>
</reference>
<dbReference type="RefSeq" id="WP_148860187.1">
    <property type="nucleotide sequence ID" value="NZ_PHNJ01000017.1"/>
</dbReference>
<comment type="caution">
    <text evidence="1">The sequence shown here is derived from an EMBL/GenBank/DDBJ whole genome shotgun (WGS) entry which is preliminary data.</text>
</comment>
<dbReference type="Proteomes" id="UP000766904">
    <property type="component" value="Unassembled WGS sequence"/>
</dbReference>
<accession>A0A8J8Q188</accession>
<dbReference type="EMBL" id="PHNJ01000017">
    <property type="protein sequence ID" value="TYL36558.1"/>
    <property type="molecule type" value="Genomic_DNA"/>
</dbReference>
<name>A0A8J8Q188_9EURY</name>
<dbReference type="Gene3D" id="1.10.490.110">
    <property type="entry name" value="Uncharacterized conserved protein DUF2267"/>
    <property type="match status" value="1"/>
</dbReference>
<organism evidence="1 2">
    <name type="scientific">Natronococcus pandeyae</name>
    <dbReference type="NCBI Taxonomy" id="2055836"/>
    <lineage>
        <taxon>Archaea</taxon>
        <taxon>Methanobacteriati</taxon>
        <taxon>Methanobacteriota</taxon>
        <taxon>Stenosarchaea group</taxon>
        <taxon>Halobacteria</taxon>
        <taxon>Halobacteriales</taxon>
        <taxon>Natrialbaceae</taxon>
        <taxon>Natronococcus</taxon>
    </lineage>
</organism>
<dbReference type="OrthoDB" id="212282at2157"/>
<dbReference type="AlphaFoldDB" id="A0A8J8Q188"/>
<dbReference type="InterPro" id="IPR038282">
    <property type="entry name" value="DUF2267_sf"/>
</dbReference>
<protein>
    <submittedName>
        <fullName evidence="1">DUF2267 domain-containing protein</fullName>
    </submittedName>
</protein>
<keyword evidence="2" id="KW-1185">Reference proteome</keyword>
<dbReference type="InterPro" id="IPR018727">
    <property type="entry name" value="DUF2267"/>
</dbReference>